<feature type="domain" description="BT-3987-like N-terminal" evidence="2">
    <location>
        <begin position="48"/>
        <end position="170"/>
    </location>
</feature>
<protein>
    <submittedName>
        <fullName evidence="3">DUF1735 domain-containing protein</fullName>
    </submittedName>
</protein>
<name>A0A4Y8ABQ4_9SPHI</name>
<evidence type="ECO:0000259" key="1">
    <source>
        <dbReference type="Pfam" id="PF00754"/>
    </source>
</evidence>
<dbReference type="PROSITE" id="PS51257">
    <property type="entry name" value="PROKAR_LIPOPROTEIN"/>
    <property type="match status" value="1"/>
</dbReference>
<dbReference type="InterPro" id="IPR013728">
    <property type="entry name" value="BT_3987-like_N"/>
</dbReference>
<dbReference type="Pfam" id="PF08522">
    <property type="entry name" value="BT_3987-like_N"/>
    <property type="match status" value="1"/>
</dbReference>
<dbReference type="InterPro" id="IPR008979">
    <property type="entry name" value="Galactose-bd-like_sf"/>
</dbReference>
<dbReference type="Gene3D" id="2.60.40.1740">
    <property type="entry name" value="hypothetical protein (bacova_03559)"/>
    <property type="match status" value="1"/>
</dbReference>
<dbReference type="Gene3D" id="2.60.120.260">
    <property type="entry name" value="Galactose-binding domain-like"/>
    <property type="match status" value="1"/>
</dbReference>
<reference evidence="3 4" key="1">
    <citation type="journal article" date="2016" name="Int. J. Syst. Evol. Microbiol.">
        <title>Proposal of Mucilaginibacter phyllosphaerae sp. nov. isolated from the phyllosphere of Galium album.</title>
        <authorList>
            <person name="Aydogan E.L."/>
            <person name="Busse H.J."/>
            <person name="Moser G."/>
            <person name="Muller C."/>
            <person name="Kampfer P."/>
            <person name="Glaeser S.P."/>
        </authorList>
    </citation>
    <scope>NUCLEOTIDE SEQUENCE [LARGE SCALE GENOMIC DNA]</scope>
    <source>
        <strain evidence="3 4">PP-F2FG21</strain>
    </source>
</reference>
<sequence>MRTIIQVMKNTQNKQIHIGFWALLLVITVAACKKETKYDITGDKVNRVYISGSNTTVNGYNSFKFSIVNTVIGAFGTVNVALPVRATMPVAGALKVSFAVDNSMVDTYNAANNTAYKALPDGILNLSAASANIPQGQQISSDSLKIAIPTDKLSQLTENTYLLPVKIAAIAGGAGTQISTNQSVVYLIVSVRVSTSQLFESPGESDMTGSIIANRAKWTGTIDQPLLLGSPADLFDGDEGTFFYYSSANSNLTVDLGETVSGISGIRIKNYFGVYGLTTAKVLSSTDGITYTDYGTANIAGGGSQYIKPYKPFNARYIQLQITGWQNNLIALTEFDLYK</sequence>
<dbReference type="AlphaFoldDB" id="A0A4Y8ABQ4"/>
<evidence type="ECO:0000313" key="4">
    <source>
        <dbReference type="Proteomes" id="UP000297248"/>
    </source>
</evidence>
<proteinExistence type="predicted"/>
<dbReference type="SUPFAM" id="SSF49785">
    <property type="entry name" value="Galactose-binding domain-like"/>
    <property type="match status" value="1"/>
</dbReference>
<dbReference type="Pfam" id="PF00754">
    <property type="entry name" value="F5_F8_type_C"/>
    <property type="match status" value="1"/>
</dbReference>
<feature type="domain" description="F5/8 type C" evidence="1">
    <location>
        <begin position="230"/>
        <end position="328"/>
    </location>
</feature>
<gene>
    <name evidence="3" type="ORF">E2R65_12715</name>
</gene>
<dbReference type="InterPro" id="IPR000421">
    <property type="entry name" value="FA58C"/>
</dbReference>
<dbReference type="EMBL" id="SNQG01000004">
    <property type="protein sequence ID" value="TEW65984.1"/>
    <property type="molecule type" value="Genomic_DNA"/>
</dbReference>
<evidence type="ECO:0000259" key="2">
    <source>
        <dbReference type="Pfam" id="PF08522"/>
    </source>
</evidence>
<comment type="caution">
    <text evidence="3">The sequence shown here is derived from an EMBL/GenBank/DDBJ whole genome shotgun (WGS) entry which is preliminary data.</text>
</comment>
<dbReference type="Proteomes" id="UP000297248">
    <property type="component" value="Unassembled WGS sequence"/>
</dbReference>
<accession>A0A4Y8ABQ4</accession>
<evidence type="ECO:0000313" key="3">
    <source>
        <dbReference type="EMBL" id="TEW65984.1"/>
    </source>
</evidence>
<organism evidence="3 4">
    <name type="scientific">Mucilaginibacter phyllosphaerae</name>
    <dbReference type="NCBI Taxonomy" id="1812349"/>
    <lineage>
        <taxon>Bacteria</taxon>
        <taxon>Pseudomonadati</taxon>
        <taxon>Bacteroidota</taxon>
        <taxon>Sphingobacteriia</taxon>
        <taxon>Sphingobacteriales</taxon>
        <taxon>Sphingobacteriaceae</taxon>
        <taxon>Mucilaginibacter</taxon>
    </lineage>
</organism>